<dbReference type="Proteomes" id="UP001570071">
    <property type="component" value="Unassembled WGS sequence"/>
</dbReference>
<dbReference type="PANTHER" id="PTHR11102:SF160">
    <property type="entry name" value="ERAD-ASSOCIATED E3 UBIQUITIN-PROTEIN LIGASE COMPONENT HRD3"/>
    <property type="match status" value="1"/>
</dbReference>
<dbReference type="InterPro" id="IPR011990">
    <property type="entry name" value="TPR-like_helical_dom_sf"/>
</dbReference>
<dbReference type="InterPro" id="IPR006597">
    <property type="entry name" value="Sel1-like"/>
</dbReference>
<accession>A0ABV4N5A1</accession>
<evidence type="ECO:0000313" key="2">
    <source>
        <dbReference type="Proteomes" id="UP001570071"/>
    </source>
</evidence>
<dbReference type="Pfam" id="PF08238">
    <property type="entry name" value="Sel1"/>
    <property type="match status" value="10"/>
</dbReference>
<dbReference type="EMBL" id="JBFSSG010000154">
    <property type="protein sequence ID" value="MEZ8724622.1"/>
    <property type="molecule type" value="Genomic_DNA"/>
</dbReference>
<organism evidence="1 2">
    <name type="scientific">Vibrio pomeroyi</name>
    <dbReference type="NCBI Taxonomy" id="198832"/>
    <lineage>
        <taxon>Bacteria</taxon>
        <taxon>Pseudomonadati</taxon>
        <taxon>Pseudomonadota</taxon>
        <taxon>Gammaproteobacteria</taxon>
        <taxon>Vibrionales</taxon>
        <taxon>Vibrionaceae</taxon>
        <taxon>Vibrio</taxon>
    </lineage>
</organism>
<protein>
    <submittedName>
        <fullName evidence="1">Tetratricopeptide repeat protein</fullName>
    </submittedName>
</protein>
<keyword evidence="2" id="KW-1185">Reference proteome</keyword>
<dbReference type="SMART" id="SM00671">
    <property type="entry name" value="SEL1"/>
    <property type="match status" value="9"/>
</dbReference>
<comment type="caution">
    <text evidence="1">The sequence shown here is derived from an EMBL/GenBank/DDBJ whole genome shotgun (WGS) entry which is preliminary data.</text>
</comment>
<dbReference type="Gene3D" id="1.25.40.10">
    <property type="entry name" value="Tetratricopeptide repeat domain"/>
    <property type="match status" value="3"/>
</dbReference>
<sequence>MKRPYKLTFLAISLGVALMGYQVSQNYLPHVSTYESAASTEGVNSVSQPLEPKDFLTEEERIENQIQIALDSDPLSLLERGEKALAEQDYQTAYALFAAASELKNATAVYKLASMLEIGAIGGEPDTERALELYQVAAQQGNTDAIMILALYYETGMLVTEDLTKATDYYRMAADKENYQALQWLMDRSRTEPTFATAKQVTQWNLSLAKHGDMNAMVDAGMAYYSGKGAELDKRRALQLFEDAAEAGDDSAHTMLASILLYDRDIERNPAQAVVWLRESAEDGNPRAQAMLGIVTSSLNDIASEGITFDDERAYEWVKKSMNQKYPLSYSYAGQMLLAATGTERDIPQAVAKFEEGARLGNADAMVNLAWQLVHGQGIEKDTARAYQLIKAAADQGYPNAIYNLGWLYEHGHGVKQDYAKAVEHYKAASKLKDPSGTYNLAEMYEFGRGTDADTEHALELYELAHRLGDTRAAEKITTLTKQG</sequence>
<gene>
    <name evidence="1" type="ORF">AB6D66_26580</name>
</gene>
<dbReference type="SUPFAM" id="SSF81901">
    <property type="entry name" value="HCP-like"/>
    <property type="match status" value="3"/>
</dbReference>
<reference evidence="1 2" key="1">
    <citation type="journal article" date="2024" name="ISME J.">
        <title>Tailless and filamentous prophages are predominant in marine Vibrio.</title>
        <authorList>
            <person name="Steensen K."/>
            <person name="Seneca J."/>
            <person name="Bartlau N."/>
            <person name="Yu X.A."/>
            <person name="Hussain F.A."/>
            <person name="Polz M.F."/>
        </authorList>
    </citation>
    <scope>NUCLEOTIDE SEQUENCE [LARGE SCALE GENOMIC DNA]</scope>
    <source>
        <strain evidence="1 2">10N.239.312.F12</strain>
    </source>
</reference>
<proteinExistence type="predicted"/>
<dbReference type="RefSeq" id="WP_269337785.1">
    <property type="nucleotide sequence ID" value="NZ_JBFSSG010000154.1"/>
</dbReference>
<dbReference type="InterPro" id="IPR050767">
    <property type="entry name" value="Sel1_AlgK"/>
</dbReference>
<name>A0ABV4N5A1_9VIBR</name>
<evidence type="ECO:0000313" key="1">
    <source>
        <dbReference type="EMBL" id="MEZ8724622.1"/>
    </source>
</evidence>
<dbReference type="PANTHER" id="PTHR11102">
    <property type="entry name" value="SEL-1-LIKE PROTEIN"/>
    <property type="match status" value="1"/>
</dbReference>